<dbReference type="AlphaFoldDB" id="A0AAI8MCD8"/>
<sequence>MEADFQLSDAAARFADLVGTRHVLDVALEAPLQTPPQLKACDHCGAGFLRCRTQRFCSRSCAALARPARTSQRRVRRHVPNDDLILRLLELSPFERASDGRWWFGTRRIGDAAVARLIAGGRAEVVGKRLQRRRQEAAE</sequence>
<evidence type="ECO:0000313" key="1">
    <source>
        <dbReference type="EMBL" id="BAL75965.1"/>
    </source>
</evidence>
<keyword evidence="2" id="KW-1185">Reference proteome</keyword>
<accession>A0AAI8MCD8</accession>
<organism evidence="1 2">
    <name type="scientific">Bradyrhizobium cosmicum</name>
    <dbReference type="NCBI Taxonomy" id="1404864"/>
    <lineage>
        <taxon>Bacteria</taxon>
        <taxon>Pseudomonadati</taxon>
        <taxon>Pseudomonadota</taxon>
        <taxon>Alphaproteobacteria</taxon>
        <taxon>Hyphomicrobiales</taxon>
        <taxon>Nitrobacteraceae</taxon>
        <taxon>Bradyrhizobium</taxon>
    </lineage>
</organism>
<evidence type="ECO:0000313" key="2">
    <source>
        <dbReference type="Proteomes" id="UP000007886"/>
    </source>
</evidence>
<protein>
    <submittedName>
        <fullName evidence="1">Uncharacterized protein</fullName>
    </submittedName>
</protein>
<dbReference type="EMBL" id="AP012279">
    <property type="protein sequence ID" value="BAL75965.1"/>
    <property type="molecule type" value="Genomic_DNA"/>
</dbReference>
<name>A0AAI8MCD8_9BRAD</name>
<dbReference type="Proteomes" id="UP000007886">
    <property type="component" value="Chromosome"/>
</dbReference>
<dbReference type="RefSeq" id="WP_015685285.1">
    <property type="nucleotide sequence ID" value="NC_017082.1"/>
</dbReference>
<gene>
    <name evidence="1" type="ORF">S23_27530</name>
</gene>
<reference evidence="1 2" key="1">
    <citation type="journal article" date="2012" name="Microbes Environ.">
        <title>Complete genome sequence of Bradyrhizobium sp. S23321: insights into symbiosis evolution in soil oligotrophs.</title>
        <authorList>
            <person name="Okubo T."/>
            <person name="Tsukui T."/>
            <person name="Maita H."/>
            <person name="Okamoto S."/>
            <person name="Oshima K."/>
            <person name="Fujisawa T."/>
            <person name="Saito A."/>
            <person name="Futamata H."/>
            <person name="Hattori R."/>
            <person name="Shimomura Y."/>
            <person name="Haruta S."/>
            <person name="Morimoto S."/>
            <person name="Wang Y."/>
            <person name="Sakai Y."/>
            <person name="Hattori M."/>
            <person name="Aizawa S."/>
            <person name="Nagashima K.V.P."/>
            <person name="Masuda S."/>
            <person name="Hattori T."/>
            <person name="Yamashita A."/>
            <person name="Bao Z."/>
            <person name="Hayatsu M."/>
            <person name="Kajiya-Kanegae H."/>
            <person name="Yoshinaga I."/>
            <person name="Sakamoto K."/>
            <person name="Toyota K."/>
            <person name="Nakao M."/>
            <person name="Kohara M."/>
            <person name="Anda M."/>
            <person name="Niwa R."/>
            <person name="Jung-Hwan P."/>
            <person name="Sameshima-Saito R."/>
            <person name="Tokuda S."/>
            <person name="Yamamoto S."/>
            <person name="Yamamoto S."/>
            <person name="Yokoyama T."/>
            <person name="Akutsu T."/>
            <person name="Nakamura Y."/>
            <person name="Nakahira-Yanaka Y."/>
            <person name="Takada Hoshino Y."/>
            <person name="Hirakawa H."/>
            <person name="Mitsui H."/>
            <person name="Terasawa K."/>
            <person name="Itakura M."/>
            <person name="Sato S."/>
            <person name="Ikeda-Ohtsubo W."/>
            <person name="Sakakura N."/>
            <person name="Kaminuma E."/>
            <person name="Minamisawa K."/>
        </authorList>
    </citation>
    <scope>NUCLEOTIDE SEQUENCE [LARGE SCALE GENOMIC DNA]</scope>
    <source>
        <strain evidence="1 2">S23321</strain>
    </source>
</reference>
<dbReference type="KEGG" id="brs:S23_27530"/>
<proteinExistence type="predicted"/>